<proteinExistence type="predicted"/>
<name>M6CRH6_9LEPT</name>
<evidence type="ECO:0000313" key="2">
    <source>
        <dbReference type="EMBL" id="EMJ94532.1"/>
    </source>
</evidence>
<dbReference type="EMBL" id="ANIK01000049">
    <property type="protein sequence ID" value="EMJ94532.1"/>
    <property type="molecule type" value="Genomic_DNA"/>
</dbReference>
<dbReference type="InterPro" id="IPR046863">
    <property type="entry name" value="MbnP-like_dom"/>
</dbReference>
<dbReference type="InterPro" id="IPR023977">
    <property type="entry name" value="MbnP-like"/>
</dbReference>
<accession>M6CRH6</accession>
<gene>
    <name evidence="2" type="ORF">LEP1GSC194_1435</name>
</gene>
<dbReference type="NCBIfam" id="TIGR04052">
    <property type="entry name" value="MbnP_like_WxW"/>
    <property type="match status" value="1"/>
</dbReference>
<evidence type="ECO:0000313" key="3">
    <source>
        <dbReference type="Proteomes" id="UP000011988"/>
    </source>
</evidence>
<dbReference type="Proteomes" id="UP000011988">
    <property type="component" value="Unassembled WGS sequence"/>
</dbReference>
<sequence>MTKKTLVFGCIVLLCLSFVHCPWDKKKDDSDLMSATALLALGNNQGIQFSAYAGTQKLECGQTLRGHARTSETLSFIPNAHIAESTTFQLHDFRIFVHGVSLIQNSGEEIPLVLNQDGKFQSGDITLLDFENKTGKCDGTSETNNLVSAFVSPGVYKGVKFILGVPENKNHLDAVNQSAPLNNSGMYWSWTSGYKFLKLDFETAETGSAGTSVHIGSAGCVGTGSSSTCARANRVPVTLTPDGGFNPSTQEIKINVQALLQGIDLQANTNAAMCMSGIVGATSAGCPTVFANIGLDLNAGTPITPVRTVFSIQTKK</sequence>
<evidence type="ECO:0000259" key="1">
    <source>
        <dbReference type="Pfam" id="PF20243"/>
    </source>
</evidence>
<feature type="domain" description="Copper-binding protein MbnP-like" evidence="1">
    <location>
        <begin position="47"/>
        <end position="275"/>
    </location>
</feature>
<dbReference type="Pfam" id="PF20243">
    <property type="entry name" value="MbnP"/>
    <property type="match status" value="1"/>
</dbReference>
<dbReference type="AlphaFoldDB" id="M6CRH6"/>
<dbReference type="OrthoDB" id="64245at2"/>
<reference evidence="2 3" key="1">
    <citation type="submission" date="2013-01" db="EMBL/GenBank/DDBJ databases">
        <authorList>
            <person name="Harkins D.M."/>
            <person name="Durkin A.S."/>
            <person name="Brinkac L.M."/>
            <person name="Haft D.H."/>
            <person name="Selengut J.D."/>
            <person name="Sanka R."/>
            <person name="DePew J."/>
            <person name="Purushe J."/>
            <person name="Galloway R.L."/>
            <person name="Vinetz J.M."/>
            <person name="Sutton G.G."/>
            <person name="Nierman W.C."/>
            <person name="Fouts D.E."/>
        </authorList>
    </citation>
    <scope>NUCLEOTIDE SEQUENCE [LARGE SCALE GENOMIC DNA]</scope>
    <source>
        <strain evidence="2 3">79601</strain>
    </source>
</reference>
<organism evidence="2 3">
    <name type="scientific">Leptospira alstonii serovar Sichuan str. 79601</name>
    <dbReference type="NCBI Taxonomy" id="1218565"/>
    <lineage>
        <taxon>Bacteria</taxon>
        <taxon>Pseudomonadati</taxon>
        <taxon>Spirochaetota</taxon>
        <taxon>Spirochaetia</taxon>
        <taxon>Leptospirales</taxon>
        <taxon>Leptospiraceae</taxon>
        <taxon>Leptospira</taxon>
    </lineage>
</organism>
<protein>
    <submittedName>
        <fullName evidence="2">AZL_007920/MXAN_0976 family protein</fullName>
    </submittedName>
</protein>
<dbReference type="RefSeq" id="WP_020773653.1">
    <property type="nucleotide sequence ID" value="NZ_ANIK01000049.1"/>
</dbReference>
<dbReference type="PATRIC" id="fig|1218565.3.peg.2427"/>
<comment type="caution">
    <text evidence="2">The sequence shown here is derived from an EMBL/GenBank/DDBJ whole genome shotgun (WGS) entry which is preliminary data.</text>
</comment>